<dbReference type="GO" id="GO:0008284">
    <property type="term" value="P:positive regulation of cell population proliferation"/>
    <property type="evidence" value="ECO:0007669"/>
    <property type="project" value="TreeGrafter"/>
</dbReference>
<feature type="chain" id="PRO_5029673701" evidence="2">
    <location>
        <begin position="20"/>
        <end position="118"/>
    </location>
</feature>
<dbReference type="GO" id="GO:0019722">
    <property type="term" value="P:calcium-mediated signaling"/>
    <property type="evidence" value="ECO:0007669"/>
    <property type="project" value="TreeGrafter"/>
</dbReference>
<feature type="signal peptide" evidence="2">
    <location>
        <begin position="1"/>
        <end position="19"/>
    </location>
</feature>
<dbReference type="GO" id="GO:0051047">
    <property type="term" value="P:positive regulation of secretion"/>
    <property type="evidence" value="ECO:0007669"/>
    <property type="project" value="TreeGrafter"/>
</dbReference>
<dbReference type="GO" id="GO:0005576">
    <property type="term" value="C:extracellular region"/>
    <property type="evidence" value="ECO:0007669"/>
    <property type="project" value="TreeGrafter"/>
</dbReference>
<evidence type="ECO:0000256" key="2">
    <source>
        <dbReference type="SAM" id="SignalP"/>
    </source>
</evidence>
<accession>A0A7J7WQH6</accession>
<dbReference type="EMBL" id="JACAGC010000010">
    <property type="protein sequence ID" value="KAF6339643.1"/>
    <property type="molecule type" value="Genomic_DNA"/>
</dbReference>
<dbReference type="GO" id="GO:0030141">
    <property type="term" value="C:secretory granule"/>
    <property type="evidence" value="ECO:0007669"/>
    <property type="project" value="TreeGrafter"/>
</dbReference>
<reference evidence="3 4" key="1">
    <citation type="journal article" date="2020" name="Nature">
        <title>Six reference-quality genomes reveal evolution of bat adaptations.</title>
        <authorList>
            <person name="Jebb D."/>
            <person name="Huang Z."/>
            <person name="Pippel M."/>
            <person name="Hughes G.M."/>
            <person name="Lavrichenko K."/>
            <person name="Devanna P."/>
            <person name="Winkler S."/>
            <person name="Jermiin L.S."/>
            <person name="Skirmuntt E.C."/>
            <person name="Katzourakis A."/>
            <person name="Burkitt-Gray L."/>
            <person name="Ray D.A."/>
            <person name="Sullivan K.A.M."/>
            <person name="Roscito J.G."/>
            <person name="Kirilenko B.M."/>
            <person name="Davalos L.M."/>
            <person name="Corthals A.P."/>
            <person name="Power M.L."/>
            <person name="Jones G."/>
            <person name="Ransome R.D."/>
            <person name="Dechmann D.K.N."/>
            <person name="Locatelli A.G."/>
            <person name="Puechmaille S.J."/>
            <person name="Fedrigo O."/>
            <person name="Jarvis E.D."/>
            <person name="Hiller M."/>
            <person name="Vernes S.C."/>
            <person name="Myers E.W."/>
            <person name="Teeling E.C."/>
        </authorList>
    </citation>
    <scope>NUCLEOTIDE SEQUENCE [LARGE SCALE GENOMIC DNA]</scope>
    <source>
        <strain evidence="3">MRhiFer1</strain>
        <tissue evidence="3">Lung</tissue>
    </source>
</reference>
<gene>
    <name evidence="3" type="ORF">mRhiFer1_007567</name>
</gene>
<dbReference type="Proteomes" id="UP000585614">
    <property type="component" value="Unassembled WGS sequence"/>
</dbReference>
<feature type="region of interest" description="Disordered" evidence="1">
    <location>
        <begin position="20"/>
        <end position="65"/>
    </location>
</feature>
<dbReference type="AlphaFoldDB" id="A0A7J7WQH6"/>
<dbReference type="PANTHER" id="PTHR40711:SF2">
    <property type="entry name" value="EXTRACELLULAR GLYCOPROTEIN LACRITIN"/>
    <property type="match status" value="1"/>
</dbReference>
<evidence type="ECO:0000313" key="3">
    <source>
        <dbReference type="EMBL" id="KAF6339643.1"/>
    </source>
</evidence>
<dbReference type="InterPro" id="IPR043557">
    <property type="entry name" value="Dermcidin/Lacritin"/>
</dbReference>
<protein>
    <submittedName>
        <fullName evidence="3">Lacritin</fullName>
    </submittedName>
</protein>
<evidence type="ECO:0000256" key="1">
    <source>
        <dbReference type="SAM" id="MobiDB-lite"/>
    </source>
</evidence>
<feature type="compositionally biased region" description="Low complexity" evidence="1">
    <location>
        <begin position="37"/>
        <end position="53"/>
    </location>
</feature>
<keyword evidence="2" id="KW-0732">Signal</keyword>
<evidence type="ECO:0000313" key="4">
    <source>
        <dbReference type="Proteomes" id="UP000585614"/>
    </source>
</evidence>
<organism evidence="3 4">
    <name type="scientific">Rhinolophus ferrumequinum</name>
    <name type="common">Greater horseshoe bat</name>
    <dbReference type="NCBI Taxonomy" id="59479"/>
    <lineage>
        <taxon>Eukaryota</taxon>
        <taxon>Metazoa</taxon>
        <taxon>Chordata</taxon>
        <taxon>Craniata</taxon>
        <taxon>Vertebrata</taxon>
        <taxon>Euteleostomi</taxon>
        <taxon>Mammalia</taxon>
        <taxon>Eutheria</taxon>
        <taxon>Laurasiatheria</taxon>
        <taxon>Chiroptera</taxon>
        <taxon>Yinpterochiroptera</taxon>
        <taxon>Rhinolophoidea</taxon>
        <taxon>Rhinolophidae</taxon>
        <taxon>Rhinolophinae</taxon>
        <taxon>Rhinolophus</taxon>
    </lineage>
</organism>
<comment type="caution">
    <text evidence="3">The sequence shown here is derived from an EMBL/GenBank/DDBJ whole genome shotgun (WGS) entry which is preliminary data.</text>
</comment>
<dbReference type="PANTHER" id="PTHR40711">
    <property type="entry name" value="DERMCIDIN-RELATED"/>
    <property type="match status" value="1"/>
</dbReference>
<proteinExistence type="predicted"/>
<sequence length="118" mass="12784">MRFLAFLLLAALAGSLVCAQDATSEPTETAPDEDPTSPELESPTTEESSSPQETDPEAHGTSAADQWVNRVLSPIPVLNVLKAALDRSFLLARKAAETAERRVKERIQGGFDYLTREA</sequence>
<name>A0A7J7WQH6_RHIFE</name>